<dbReference type="PANTHER" id="PTHR48075:SF10">
    <property type="entry name" value="DEHYDROGENASE, PUTATIVE (AFU_ORTHOLOGUE AFUA_5G10070)-RELATED"/>
    <property type="match status" value="1"/>
</dbReference>
<dbReference type="InterPro" id="IPR008927">
    <property type="entry name" value="6-PGluconate_DH-like_C_sf"/>
</dbReference>
<dbReference type="Pfam" id="PF02737">
    <property type="entry name" value="3HCDH_N"/>
    <property type="match status" value="1"/>
</dbReference>
<dbReference type="GO" id="GO:0016616">
    <property type="term" value="F:oxidoreductase activity, acting on the CH-OH group of donors, NAD or NADP as acceptor"/>
    <property type="evidence" value="ECO:0007669"/>
    <property type="project" value="InterPro"/>
</dbReference>
<gene>
    <name evidence="4" type="ORF">H0G86_002562</name>
</gene>
<feature type="domain" description="3-hydroxyacyl-CoA dehydrogenase C-terminal" evidence="2">
    <location>
        <begin position="250"/>
        <end position="343"/>
    </location>
</feature>
<dbReference type="Gene3D" id="3.40.50.720">
    <property type="entry name" value="NAD(P)-binding Rossmann-like Domain"/>
    <property type="match status" value="1"/>
</dbReference>
<name>A0A8G0PA92_9HYPO</name>
<reference evidence="4 5" key="1">
    <citation type="journal article" date="2021" name="BMC Genomics">
        <title>Telomere-to-telomere genome assembly of asparaginase-producing Trichoderma simmonsii.</title>
        <authorList>
            <person name="Chung D."/>
            <person name="Kwon Y.M."/>
            <person name="Yang Y."/>
        </authorList>
    </citation>
    <scope>NUCLEOTIDE SEQUENCE [LARGE SCALE GENOMIC DNA]</scope>
    <source>
        <strain evidence="4 5">GH-Sj1</strain>
    </source>
</reference>
<proteinExistence type="predicted"/>
<dbReference type="SUPFAM" id="SSF48179">
    <property type="entry name" value="6-phosphogluconate dehydrogenase C-terminal domain-like"/>
    <property type="match status" value="1"/>
</dbReference>
<evidence type="ECO:0000256" key="1">
    <source>
        <dbReference type="ARBA" id="ARBA00023002"/>
    </source>
</evidence>
<dbReference type="GO" id="GO:0006631">
    <property type="term" value="P:fatty acid metabolic process"/>
    <property type="evidence" value="ECO:0007669"/>
    <property type="project" value="InterPro"/>
</dbReference>
<dbReference type="Gene3D" id="1.10.1040.10">
    <property type="entry name" value="N-(1-d-carboxylethyl)-l-norvaline Dehydrogenase, domain 2"/>
    <property type="match status" value="1"/>
</dbReference>
<dbReference type="Pfam" id="PF00725">
    <property type="entry name" value="3HCDH"/>
    <property type="match status" value="1"/>
</dbReference>
<accession>A0A8G0PA92</accession>
<dbReference type="Proteomes" id="UP000826661">
    <property type="component" value="Chromosome I"/>
</dbReference>
<organism evidence="4 5">
    <name type="scientific">Trichoderma simmonsii</name>
    <dbReference type="NCBI Taxonomy" id="1491479"/>
    <lineage>
        <taxon>Eukaryota</taxon>
        <taxon>Fungi</taxon>
        <taxon>Dikarya</taxon>
        <taxon>Ascomycota</taxon>
        <taxon>Pezizomycotina</taxon>
        <taxon>Sordariomycetes</taxon>
        <taxon>Hypocreomycetidae</taxon>
        <taxon>Hypocreales</taxon>
        <taxon>Hypocreaceae</taxon>
        <taxon>Trichoderma</taxon>
    </lineage>
</organism>
<evidence type="ECO:0000313" key="4">
    <source>
        <dbReference type="EMBL" id="QYS95265.1"/>
    </source>
</evidence>
<dbReference type="InterPro" id="IPR036291">
    <property type="entry name" value="NAD(P)-bd_dom_sf"/>
</dbReference>
<dbReference type="InterPro" id="IPR006108">
    <property type="entry name" value="3HC_DH_C"/>
</dbReference>
<evidence type="ECO:0000259" key="2">
    <source>
        <dbReference type="Pfam" id="PF00725"/>
    </source>
</evidence>
<dbReference type="GO" id="GO:0070403">
    <property type="term" value="F:NAD+ binding"/>
    <property type="evidence" value="ECO:0007669"/>
    <property type="project" value="InterPro"/>
</dbReference>
<evidence type="ECO:0000313" key="5">
    <source>
        <dbReference type="Proteomes" id="UP000826661"/>
    </source>
</evidence>
<dbReference type="PANTHER" id="PTHR48075">
    <property type="entry name" value="3-HYDROXYACYL-COA DEHYDROGENASE FAMILY PROTEIN"/>
    <property type="match status" value="1"/>
</dbReference>
<sequence>MSLLATRGRPPDSSQSRSKPICIYYLLLSGISLLSSNSRFLPCIYYLQLISLDTVCLRVASANMLPENYSDRPVAVLGGGVLGRRIACTWASAGYDVQIREPDQSQHESCLNYIKENVAKYPAAGNTAAGTVRISRDLEMAVQTAWLVIEAVPEKLQIKIDTFSELETHAPKDAILASNSSSYKSSEMIGKVKDTTKSRVLNTHYYMPPENMVVELMTDGYTNPDIFPFLMDRQREVGTKPFFARKECTGFIFNRLWAAIKRETISILAEGVSTPEEIDALFIELTRSWGGPCRFMDAVGLDTVALIEDHYIKERQLSSTYTVDFLRREYLDKGRLGAKSPHGGLYPPQPKGIS</sequence>
<feature type="domain" description="3-hydroxyacyl-CoA dehydrogenase NAD binding" evidence="3">
    <location>
        <begin position="74"/>
        <end position="244"/>
    </location>
</feature>
<dbReference type="SUPFAM" id="SSF51735">
    <property type="entry name" value="NAD(P)-binding Rossmann-fold domains"/>
    <property type="match status" value="1"/>
</dbReference>
<dbReference type="AlphaFoldDB" id="A0A8G0PA92"/>
<evidence type="ECO:0000259" key="3">
    <source>
        <dbReference type="Pfam" id="PF02737"/>
    </source>
</evidence>
<dbReference type="EMBL" id="CP075864">
    <property type="protein sequence ID" value="QYS95265.1"/>
    <property type="molecule type" value="Genomic_DNA"/>
</dbReference>
<dbReference type="InterPro" id="IPR013328">
    <property type="entry name" value="6PGD_dom2"/>
</dbReference>
<protein>
    <submittedName>
        <fullName evidence="4">3-hydroxyacyl-CoA dehydrogenase</fullName>
    </submittedName>
</protein>
<dbReference type="InterPro" id="IPR006176">
    <property type="entry name" value="3-OHacyl-CoA_DH_NAD-bd"/>
</dbReference>
<keyword evidence="5" id="KW-1185">Reference proteome</keyword>
<keyword evidence="1" id="KW-0560">Oxidoreductase</keyword>